<feature type="compositionally biased region" description="Polar residues" evidence="1">
    <location>
        <begin position="43"/>
        <end position="52"/>
    </location>
</feature>
<evidence type="ECO:0000313" key="4">
    <source>
        <dbReference type="Proteomes" id="UP000001476"/>
    </source>
</evidence>
<dbReference type="STRING" id="515620.EUBELI_00911"/>
<organism evidence="3 4">
    <name type="scientific">Lachnospira eligens (strain ATCC 27750 / DSM 3376 / VPI C15-48 / C15-B4)</name>
    <name type="common">Eubacterium eligens</name>
    <dbReference type="NCBI Taxonomy" id="515620"/>
    <lineage>
        <taxon>Bacteria</taxon>
        <taxon>Bacillati</taxon>
        <taxon>Bacillota</taxon>
        <taxon>Clostridia</taxon>
        <taxon>Lachnospirales</taxon>
        <taxon>Lachnospiraceae</taxon>
        <taxon>Lachnospira</taxon>
    </lineage>
</organism>
<evidence type="ECO:0000256" key="1">
    <source>
        <dbReference type="SAM" id="MobiDB-lite"/>
    </source>
</evidence>
<feature type="transmembrane region" description="Helical" evidence="2">
    <location>
        <begin position="7"/>
        <end position="27"/>
    </location>
</feature>
<gene>
    <name evidence="3" type="ordered locus">EUBELI_00911</name>
</gene>
<dbReference type="EMBL" id="CP001104">
    <property type="protein sequence ID" value="ACR71913.1"/>
    <property type="molecule type" value="Genomic_DNA"/>
</dbReference>
<protein>
    <submittedName>
        <fullName evidence="3">Uncharacterized protein</fullName>
    </submittedName>
</protein>
<feature type="compositionally biased region" description="Polar residues" evidence="1">
    <location>
        <begin position="97"/>
        <end position="114"/>
    </location>
</feature>
<keyword evidence="2" id="KW-0812">Transmembrane</keyword>
<dbReference type="Proteomes" id="UP000001476">
    <property type="component" value="Chromosome"/>
</dbReference>
<evidence type="ECO:0000313" key="3">
    <source>
        <dbReference type="EMBL" id="ACR71913.1"/>
    </source>
</evidence>
<dbReference type="GeneID" id="41355645"/>
<keyword evidence="2" id="KW-1133">Transmembrane helix</keyword>
<feature type="compositionally biased region" description="Low complexity" evidence="1">
    <location>
        <begin position="71"/>
        <end position="83"/>
    </location>
</feature>
<dbReference type="AlphaFoldDB" id="C4Z5Q4"/>
<reference evidence="3 4" key="1">
    <citation type="journal article" date="2009" name="Proc. Natl. Acad. Sci. U.S.A.">
        <title>Characterizing a model human gut microbiota composed of members of its two dominant bacterial phyla.</title>
        <authorList>
            <person name="Mahowald M.A."/>
            <person name="Rey F.E."/>
            <person name="Seedorf H."/>
            <person name="Turnbaugh P.J."/>
            <person name="Fulton R.S."/>
            <person name="Wollam A."/>
            <person name="Shah N."/>
            <person name="Wang C."/>
            <person name="Magrini V."/>
            <person name="Wilson R.K."/>
            <person name="Cantarel B.L."/>
            <person name="Coutinho P.M."/>
            <person name="Henrissat B."/>
            <person name="Crock L.W."/>
            <person name="Russell A."/>
            <person name="Verberkmoes N.C."/>
            <person name="Hettich R.L."/>
            <person name="Gordon J.I."/>
        </authorList>
    </citation>
    <scope>NUCLEOTIDE SEQUENCE [LARGE SCALE GENOMIC DNA]</scope>
    <source>
        <strain evidence="4">ATCC 27750 / DSM 3376 / VPI C15-48 / C15-B4</strain>
    </source>
</reference>
<keyword evidence="2" id="KW-0472">Membrane</keyword>
<name>C4Z5Q4_LACE2</name>
<accession>C4Z5Q4</accession>
<proteinExistence type="predicted"/>
<dbReference type="KEGG" id="eel:EUBELI_00911"/>
<feature type="region of interest" description="Disordered" evidence="1">
    <location>
        <begin position="37"/>
        <end position="114"/>
    </location>
</feature>
<keyword evidence="4" id="KW-1185">Reference proteome</keyword>
<sequence>MLKNKKVCISVISAFIIIIVVVIAIVVNNTLINKDRHNDKDVVSNSPSQSVAAISDNKKITETLPDENASSEETNFTEMSETSEMSDESETVELETDNNQNEDAGGNSVNNDNYTYVSEATNNSYYNNNNSSNKETTQNHIVYNDDGTLNIRESYWENYKGFHEFRDAISTSPEFSQLLNKAAQLGIPVSKWSLTFANYRDVYPGNPKDIWYFIYYEKMDYFYRFEYDGNNFYFTKQGFMNHGRVGGYVPEEFENNIVYREDGTLNLQESYWHYEDSDDLYRSITSTPEFKQAINGYRSVTIRYSNTDGKITAKLQQWIVGYPDGSEYHFLFDGTKYCRMPIWSD</sequence>
<dbReference type="HOGENOM" id="CLU_798637_0_0_9"/>
<dbReference type="RefSeq" id="WP_012739149.1">
    <property type="nucleotide sequence ID" value="NC_012778.1"/>
</dbReference>
<feature type="compositionally biased region" description="Acidic residues" evidence="1">
    <location>
        <begin position="84"/>
        <end position="96"/>
    </location>
</feature>
<evidence type="ECO:0000256" key="2">
    <source>
        <dbReference type="SAM" id="Phobius"/>
    </source>
</evidence>